<dbReference type="GeneID" id="54589462"/>
<dbReference type="AlphaFoldDB" id="A0A6A6J0M3"/>
<dbReference type="Proteomes" id="UP000800094">
    <property type="component" value="Unassembled WGS sequence"/>
</dbReference>
<organism evidence="2 3">
    <name type="scientific">Trematosphaeria pertusa</name>
    <dbReference type="NCBI Taxonomy" id="390896"/>
    <lineage>
        <taxon>Eukaryota</taxon>
        <taxon>Fungi</taxon>
        <taxon>Dikarya</taxon>
        <taxon>Ascomycota</taxon>
        <taxon>Pezizomycotina</taxon>
        <taxon>Dothideomycetes</taxon>
        <taxon>Pleosporomycetidae</taxon>
        <taxon>Pleosporales</taxon>
        <taxon>Massarineae</taxon>
        <taxon>Trematosphaeriaceae</taxon>
        <taxon>Trematosphaeria</taxon>
    </lineage>
</organism>
<evidence type="ECO:0000313" key="2">
    <source>
        <dbReference type="EMBL" id="KAF2255712.1"/>
    </source>
</evidence>
<feature type="compositionally biased region" description="Low complexity" evidence="1">
    <location>
        <begin position="199"/>
        <end position="228"/>
    </location>
</feature>
<reference evidence="2" key="1">
    <citation type="journal article" date="2020" name="Stud. Mycol.">
        <title>101 Dothideomycetes genomes: a test case for predicting lifestyles and emergence of pathogens.</title>
        <authorList>
            <person name="Haridas S."/>
            <person name="Albert R."/>
            <person name="Binder M."/>
            <person name="Bloem J."/>
            <person name="Labutti K."/>
            <person name="Salamov A."/>
            <person name="Andreopoulos B."/>
            <person name="Baker S."/>
            <person name="Barry K."/>
            <person name="Bills G."/>
            <person name="Bluhm B."/>
            <person name="Cannon C."/>
            <person name="Castanera R."/>
            <person name="Culley D."/>
            <person name="Daum C."/>
            <person name="Ezra D."/>
            <person name="Gonzalez J."/>
            <person name="Henrissat B."/>
            <person name="Kuo A."/>
            <person name="Liang C."/>
            <person name="Lipzen A."/>
            <person name="Lutzoni F."/>
            <person name="Magnuson J."/>
            <person name="Mondo S."/>
            <person name="Nolan M."/>
            <person name="Ohm R."/>
            <person name="Pangilinan J."/>
            <person name="Park H.-J."/>
            <person name="Ramirez L."/>
            <person name="Alfaro M."/>
            <person name="Sun H."/>
            <person name="Tritt A."/>
            <person name="Yoshinaga Y."/>
            <person name="Zwiers L.-H."/>
            <person name="Turgeon B."/>
            <person name="Goodwin S."/>
            <person name="Spatafora J."/>
            <person name="Crous P."/>
            <person name="Grigoriev I."/>
        </authorList>
    </citation>
    <scope>NUCLEOTIDE SEQUENCE</scope>
    <source>
        <strain evidence="2">CBS 122368</strain>
    </source>
</reference>
<accession>A0A6A6J0M3</accession>
<dbReference type="EMBL" id="ML987189">
    <property type="protein sequence ID" value="KAF2255712.1"/>
    <property type="molecule type" value="Genomic_DNA"/>
</dbReference>
<sequence>MKSGRGAEGRKAVEGAGRKDTKAAGLAETYLYVVEGCTRDSKTRQEHDWAVWVRRRRRLRAWEAAVCMFFRALSSGWQVGRANAGRGGRVEKQPTTGHRSARGSPRADGHRVHAKGREHLEITAPPESLGSHARSRPRTQSRSIAALLRAHSDRCGGDAALLDTRLPFHRSEKWLSAALGLTPTIQQTSRDLNTEETQEPQSSESVTAAFTTTAPPSAPALLPVRSSAGPWRSLNKPLSAD</sequence>
<evidence type="ECO:0000256" key="1">
    <source>
        <dbReference type="SAM" id="MobiDB-lite"/>
    </source>
</evidence>
<evidence type="ECO:0000313" key="3">
    <source>
        <dbReference type="Proteomes" id="UP000800094"/>
    </source>
</evidence>
<name>A0A6A6J0M3_9PLEO</name>
<feature type="region of interest" description="Disordered" evidence="1">
    <location>
        <begin position="189"/>
        <end position="241"/>
    </location>
</feature>
<proteinExistence type="predicted"/>
<gene>
    <name evidence="2" type="ORF">BU26DRAFT_6432</name>
</gene>
<dbReference type="RefSeq" id="XP_033690716.1">
    <property type="nucleotide sequence ID" value="XM_033836132.1"/>
</dbReference>
<protein>
    <submittedName>
        <fullName evidence="2">Uncharacterized protein</fullName>
    </submittedName>
</protein>
<feature type="region of interest" description="Disordered" evidence="1">
    <location>
        <begin position="82"/>
        <end position="141"/>
    </location>
</feature>
<feature type="compositionally biased region" description="Basic and acidic residues" evidence="1">
    <location>
        <begin position="105"/>
        <end position="121"/>
    </location>
</feature>
<keyword evidence="3" id="KW-1185">Reference proteome</keyword>